<reference evidence="6 7" key="1">
    <citation type="submission" date="2011-04" db="EMBL/GenBank/DDBJ databases">
        <title>The Genome Sequence of Clostridium citroniae WAL-19142.</title>
        <authorList>
            <consortium name="The Broad Institute Genome Sequencing Platform"/>
            <person name="Earl A."/>
            <person name="Ward D."/>
            <person name="Feldgarden M."/>
            <person name="Gevers D."/>
            <person name="Warren Y.A."/>
            <person name="Tyrrell K.L."/>
            <person name="Citron D.M."/>
            <person name="Goldstein E.J."/>
            <person name="Daigneault M."/>
            <person name="Allen-Vercoe E."/>
            <person name="Young S.K."/>
            <person name="Zeng Q."/>
            <person name="Gargeya S."/>
            <person name="Fitzgerald M."/>
            <person name="Haas B."/>
            <person name="Abouelleil A."/>
            <person name="Alvarado L."/>
            <person name="Arachchi H.M."/>
            <person name="Berlin A."/>
            <person name="Brown A."/>
            <person name="Chapman S.B."/>
            <person name="Chen Z."/>
            <person name="Dunbar C."/>
            <person name="Freedman E."/>
            <person name="Gearin G."/>
            <person name="Gellesch M."/>
            <person name="Goldberg J."/>
            <person name="Griggs A."/>
            <person name="Gujja S."/>
            <person name="Heilman E.R."/>
            <person name="Heiman D."/>
            <person name="Howarth C."/>
            <person name="Larson L."/>
            <person name="Lui A."/>
            <person name="MacDonald P.J."/>
            <person name="Mehta T."/>
            <person name="Montmayeur A."/>
            <person name="Murphy C."/>
            <person name="Neiman D."/>
            <person name="Pearson M."/>
            <person name="Priest M."/>
            <person name="Roberts A."/>
            <person name="Saif S."/>
            <person name="Shea T."/>
            <person name="Shenoy N."/>
            <person name="Sisk P."/>
            <person name="Stolte C."/>
            <person name="Sykes S."/>
            <person name="White J."/>
            <person name="Yandava C."/>
            <person name="Wortman J."/>
            <person name="Nusbaum C."/>
            <person name="Birren B."/>
        </authorList>
    </citation>
    <scope>NUCLEOTIDE SEQUENCE [LARGE SCALE GENOMIC DNA]</scope>
    <source>
        <strain evidence="6 7">WAL-19142</strain>
    </source>
</reference>
<dbReference type="InterPro" id="IPR003806">
    <property type="entry name" value="ATP-grasp_PylC-type"/>
</dbReference>
<protein>
    <recommendedName>
        <fullName evidence="5">ATP-grasp domain-containing protein</fullName>
    </recommendedName>
</protein>
<dbReference type="PANTHER" id="PTHR43585:SF2">
    <property type="entry name" value="ATP-GRASP ENZYME FSQD"/>
    <property type="match status" value="1"/>
</dbReference>
<dbReference type="InterPro" id="IPR013815">
    <property type="entry name" value="ATP_grasp_subdomain_1"/>
</dbReference>
<dbReference type="OrthoDB" id="9803907at2"/>
<comment type="caution">
    <text evidence="6">The sequence shown here is derived from an EMBL/GenBank/DDBJ whole genome shotgun (WGS) entry which is preliminary data.</text>
</comment>
<evidence type="ECO:0000256" key="4">
    <source>
        <dbReference type="PROSITE-ProRule" id="PRU00409"/>
    </source>
</evidence>
<proteinExistence type="predicted"/>
<dbReference type="GeneID" id="93164184"/>
<evidence type="ECO:0000256" key="3">
    <source>
        <dbReference type="ARBA" id="ARBA00022840"/>
    </source>
</evidence>
<dbReference type="GO" id="GO:0046872">
    <property type="term" value="F:metal ion binding"/>
    <property type="evidence" value="ECO:0007669"/>
    <property type="project" value="InterPro"/>
</dbReference>
<keyword evidence="3 4" id="KW-0067">ATP-binding</keyword>
<dbReference type="PATRIC" id="fig|742734.4.peg.2710"/>
<dbReference type="Proteomes" id="UP000037392">
    <property type="component" value="Unassembled WGS sequence"/>
</dbReference>
<dbReference type="Pfam" id="PF02655">
    <property type="entry name" value="ATP-grasp_3"/>
    <property type="match status" value="1"/>
</dbReference>
<dbReference type="Gene3D" id="3.30.1490.20">
    <property type="entry name" value="ATP-grasp fold, A domain"/>
    <property type="match status" value="1"/>
</dbReference>
<dbReference type="Gene3D" id="3.40.50.20">
    <property type="match status" value="1"/>
</dbReference>
<dbReference type="NCBIfam" id="NF009404">
    <property type="entry name" value="PRK12767.1-3"/>
    <property type="match status" value="1"/>
</dbReference>
<dbReference type="PANTHER" id="PTHR43585">
    <property type="entry name" value="FUMIPYRROLE BIOSYNTHESIS PROTEIN C"/>
    <property type="match status" value="1"/>
</dbReference>
<evidence type="ECO:0000256" key="2">
    <source>
        <dbReference type="ARBA" id="ARBA00022741"/>
    </source>
</evidence>
<dbReference type="InterPro" id="IPR052032">
    <property type="entry name" value="ATP-dep_AA_Ligase"/>
</dbReference>
<evidence type="ECO:0000313" key="6">
    <source>
        <dbReference type="EMBL" id="KMW19788.1"/>
    </source>
</evidence>
<keyword evidence="2 4" id="KW-0547">Nucleotide-binding</keyword>
<evidence type="ECO:0000256" key="1">
    <source>
        <dbReference type="ARBA" id="ARBA00022598"/>
    </source>
</evidence>
<dbReference type="EMBL" id="ADLK01000020">
    <property type="protein sequence ID" value="KMW19788.1"/>
    <property type="molecule type" value="Genomic_DNA"/>
</dbReference>
<accession>A0A0J9C3X5</accession>
<dbReference type="GO" id="GO:0016874">
    <property type="term" value="F:ligase activity"/>
    <property type="evidence" value="ECO:0007669"/>
    <property type="project" value="UniProtKB-KW"/>
</dbReference>
<dbReference type="Pfam" id="PF21360">
    <property type="entry name" value="PylC-like_N"/>
    <property type="match status" value="1"/>
</dbReference>
<dbReference type="InterPro" id="IPR011761">
    <property type="entry name" value="ATP-grasp"/>
</dbReference>
<organism evidence="6 7">
    <name type="scientific">[Clostridium] citroniae WAL-19142</name>
    <dbReference type="NCBI Taxonomy" id="742734"/>
    <lineage>
        <taxon>Bacteria</taxon>
        <taxon>Bacillati</taxon>
        <taxon>Bacillota</taxon>
        <taxon>Clostridia</taxon>
        <taxon>Lachnospirales</taxon>
        <taxon>Lachnospiraceae</taxon>
        <taxon>Enterocloster</taxon>
    </lineage>
</organism>
<name>A0A0J9C3X5_9FIRM</name>
<evidence type="ECO:0000313" key="7">
    <source>
        <dbReference type="Proteomes" id="UP000037392"/>
    </source>
</evidence>
<dbReference type="InterPro" id="IPR048764">
    <property type="entry name" value="PylC_N"/>
</dbReference>
<dbReference type="SUPFAM" id="SSF56059">
    <property type="entry name" value="Glutathione synthetase ATP-binding domain-like"/>
    <property type="match status" value="1"/>
</dbReference>
<dbReference type="GO" id="GO:0005524">
    <property type="term" value="F:ATP binding"/>
    <property type="evidence" value="ECO:0007669"/>
    <property type="project" value="UniProtKB-UniRule"/>
</dbReference>
<evidence type="ECO:0000259" key="5">
    <source>
        <dbReference type="PROSITE" id="PS50975"/>
    </source>
</evidence>
<gene>
    <name evidence="6" type="ORF">HMPREF9470_02528</name>
</gene>
<dbReference type="AlphaFoldDB" id="A0A0J9C3X5"/>
<dbReference type="RefSeq" id="WP_007866770.1">
    <property type="nucleotide sequence ID" value="NZ_KQ235878.1"/>
</dbReference>
<keyword evidence="1" id="KW-0436">Ligase</keyword>
<sequence length="337" mass="37278">MNILLTSAGRRSYLVQYFKEALRLGGCGGLVHAANSCQCPAFACADRSVVTPIIYDQGYIPFLLEYCKREEIGMLIPLFDIDVPVLAAHREAFASAGTVVVTADPEAVGICNDKWRTHRALAEAGIRVPAAWLDGELALGAIEDGRMSWPLMVKPRWGMGSISVYQADCREEMEVFAGKCRRGIQESYLKYEAMADQERCVLFQQKIKGLEYGLDVINDLEGRYCTTIVKKKTAMRSGETDAAETVEDRELSALGERLGTLIRHRGNLDVDVLEEDGRYYVLEMNARFGGGYPFSHAAGVNLPLALVLWAMGRELPPGLLTARTGVKAQKDICMLVW</sequence>
<dbReference type="PROSITE" id="PS50975">
    <property type="entry name" value="ATP_GRASP"/>
    <property type="match status" value="1"/>
</dbReference>
<dbReference type="Gene3D" id="3.30.470.20">
    <property type="entry name" value="ATP-grasp fold, B domain"/>
    <property type="match status" value="1"/>
</dbReference>
<feature type="domain" description="ATP-grasp" evidence="5">
    <location>
        <begin position="118"/>
        <end position="311"/>
    </location>
</feature>